<dbReference type="SUPFAM" id="SSF52540">
    <property type="entry name" value="P-loop containing nucleoside triphosphate hydrolases"/>
    <property type="match status" value="1"/>
</dbReference>
<sequence>MRSTSRSCFPKEWLLLLKRQSAIPGFEQRPSRQFRATMLDNMCKLVDGFLVNDFLHDDNVRSALNYRAKAGDLFVISYPKCGTTWTQYISFCILNKGQPPEDYTDFMLRSPFMELLGAESVHRMSGPGAIKTHFPFNRQPYHPQSKYIYVTRNPYDCCVSYFHHVRDSPVYNYADATFDMFLDVFVQGKVSCGDYFDHLLSWYEHRNDPNVLLITYEGLKEDTAASVLQIADFIGNEHGDELRRDPALYAKITDMVSASSMRKAFSEGIKSIIPSLLALPPEKALKSVEVYRKVLSKKRMASAKSEFIRKGVVGDWRNYFKPEHIEKMKAFIALKTQGSDVMNLWADAGLP</sequence>
<keyword evidence="5" id="KW-1185">Reference proteome</keyword>
<dbReference type="Pfam" id="PF00685">
    <property type="entry name" value="Sulfotransfer_1"/>
    <property type="match status" value="2"/>
</dbReference>
<dbReference type="GO" id="GO:0008146">
    <property type="term" value="F:sulfotransferase activity"/>
    <property type="evidence" value="ECO:0007669"/>
    <property type="project" value="InterPro"/>
</dbReference>
<gene>
    <name evidence="4" type="ORF">V5799_003686</name>
</gene>
<dbReference type="InterPro" id="IPR027417">
    <property type="entry name" value="P-loop_NTPase"/>
</dbReference>
<evidence type="ECO:0000313" key="5">
    <source>
        <dbReference type="Proteomes" id="UP001321473"/>
    </source>
</evidence>
<keyword evidence="2" id="KW-0808">Transferase</keyword>
<dbReference type="InterPro" id="IPR000863">
    <property type="entry name" value="Sulfotransferase_dom"/>
</dbReference>
<dbReference type="Gene3D" id="3.40.50.300">
    <property type="entry name" value="P-loop containing nucleotide triphosphate hydrolases"/>
    <property type="match status" value="1"/>
</dbReference>
<organism evidence="4 5">
    <name type="scientific">Amblyomma americanum</name>
    <name type="common">Lone star tick</name>
    <dbReference type="NCBI Taxonomy" id="6943"/>
    <lineage>
        <taxon>Eukaryota</taxon>
        <taxon>Metazoa</taxon>
        <taxon>Ecdysozoa</taxon>
        <taxon>Arthropoda</taxon>
        <taxon>Chelicerata</taxon>
        <taxon>Arachnida</taxon>
        <taxon>Acari</taxon>
        <taxon>Parasitiformes</taxon>
        <taxon>Ixodida</taxon>
        <taxon>Ixodoidea</taxon>
        <taxon>Ixodidae</taxon>
        <taxon>Amblyomminae</taxon>
        <taxon>Amblyomma</taxon>
    </lineage>
</organism>
<evidence type="ECO:0000313" key="4">
    <source>
        <dbReference type="EMBL" id="KAK8758681.1"/>
    </source>
</evidence>
<protein>
    <recommendedName>
        <fullName evidence="3">Sulfotransferase domain-containing protein</fullName>
    </recommendedName>
</protein>
<dbReference type="Proteomes" id="UP001321473">
    <property type="component" value="Unassembled WGS sequence"/>
</dbReference>
<name>A0AAQ4D891_AMBAM</name>
<proteinExistence type="inferred from homology"/>
<comment type="caution">
    <text evidence="4">The sequence shown here is derived from an EMBL/GenBank/DDBJ whole genome shotgun (WGS) entry which is preliminary data.</text>
</comment>
<dbReference type="AlphaFoldDB" id="A0AAQ4D891"/>
<feature type="domain" description="Sulfotransferase" evidence="3">
    <location>
        <begin position="72"/>
        <end position="241"/>
    </location>
</feature>
<dbReference type="PANTHER" id="PTHR11783">
    <property type="entry name" value="SULFOTRANSFERASE SULT"/>
    <property type="match status" value="1"/>
</dbReference>
<evidence type="ECO:0000259" key="3">
    <source>
        <dbReference type="Pfam" id="PF00685"/>
    </source>
</evidence>
<evidence type="ECO:0000256" key="2">
    <source>
        <dbReference type="ARBA" id="ARBA00022679"/>
    </source>
</evidence>
<comment type="similarity">
    <text evidence="1">Belongs to the sulfotransferase 1 family.</text>
</comment>
<feature type="domain" description="Sulfotransferase" evidence="3">
    <location>
        <begin position="284"/>
        <end position="338"/>
    </location>
</feature>
<reference evidence="4 5" key="1">
    <citation type="journal article" date="2023" name="Arcadia Sci">
        <title>De novo assembly of a long-read Amblyomma americanum tick genome.</title>
        <authorList>
            <person name="Chou S."/>
            <person name="Poskanzer K.E."/>
            <person name="Rollins M."/>
            <person name="Thuy-Boun P.S."/>
        </authorList>
    </citation>
    <scope>NUCLEOTIDE SEQUENCE [LARGE SCALE GENOMIC DNA]</scope>
    <source>
        <strain evidence="4">F_SG_1</strain>
        <tissue evidence="4">Salivary glands</tissue>
    </source>
</reference>
<accession>A0AAQ4D891</accession>
<evidence type="ECO:0000256" key="1">
    <source>
        <dbReference type="ARBA" id="ARBA00005771"/>
    </source>
</evidence>
<dbReference type="EMBL" id="JARKHS020033818">
    <property type="protein sequence ID" value="KAK8758681.1"/>
    <property type="molecule type" value="Genomic_DNA"/>
</dbReference>